<dbReference type="GO" id="GO:0004364">
    <property type="term" value="F:glutathione transferase activity"/>
    <property type="evidence" value="ECO:0007669"/>
    <property type="project" value="TreeGrafter"/>
</dbReference>
<feature type="domain" description="GST N-terminal" evidence="1">
    <location>
        <begin position="1"/>
        <end position="82"/>
    </location>
</feature>
<dbReference type="EMBL" id="KP938861">
    <property type="protein sequence ID" value="AKS40342.1"/>
    <property type="molecule type" value="mRNA"/>
</dbReference>
<name>A0A0K0XRU6_CHISP</name>
<dbReference type="PROSITE" id="PS50404">
    <property type="entry name" value="GST_NTER"/>
    <property type="match status" value="1"/>
</dbReference>
<dbReference type="PANTHER" id="PTHR43969:SF4">
    <property type="entry name" value="FI01423P-RELATED"/>
    <property type="match status" value="1"/>
</dbReference>
<dbReference type="Pfam" id="PF00043">
    <property type="entry name" value="GST_C"/>
    <property type="match status" value="1"/>
</dbReference>
<dbReference type="InterPro" id="IPR040079">
    <property type="entry name" value="Glutathione_S-Trfase"/>
</dbReference>
<reference evidence="3" key="1">
    <citation type="journal article" date="2015" name="J. Insect Sci.">
        <title>Identification of Putative Carboxylesterase and Glutathione S-transferase Genes from the Antennae of the Chilo suppressalis (Lepidoptera: Pyralidae).</title>
        <authorList>
            <person name="Liu S."/>
            <person name="Gong Z.J."/>
            <person name="Rao X.J."/>
            <person name="Li M.Y."/>
            <person name="Li S.G."/>
        </authorList>
    </citation>
    <scope>NUCLEOTIDE SEQUENCE</scope>
</reference>
<dbReference type="SFLD" id="SFLDG01153">
    <property type="entry name" value="Main.4:_Theta-like"/>
    <property type="match status" value="1"/>
</dbReference>
<dbReference type="PANTHER" id="PTHR43969">
    <property type="entry name" value="GLUTATHIONE S TRANSFERASE D10, ISOFORM A-RELATED"/>
    <property type="match status" value="1"/>
</dbReference>
<sequence>MRTIVYQTDSSPPARAVKMILYILGLEFEIREMNPLLREQDAPEMRKKNPMRTVPFIEEGDFCLSDSHAIAIYLFEKYGNPEHEYLYPKDMRKRATVNQRLFFDCGILFQRLRSIMAPTYMGIMTEMPKEVILGIKNAYRMLEEYLSQSTYLADENMTIADVCAVATVSSLDGMYPVEEKRYPKTRRWLDTMYNKDFCRIANQPGCELHVAHLKFAMENNKLNKKAKL</sequence>
<proteinExistence type="evidence at transcript level"/>
<dbReference type="InterPro" id="IPR010987">
    <property type="entry name" value="Glutathione-S-Trfase_C-like"/>
</dbReference>
<accession>A0A0K0XRU6</accession>
<dbReference type="InterPro" id="IPR036249">
    <property type="entry name" value="Thioredoxin-like_sf"/>
</dbReference>
<feature type="domain" description="GST C-terminal" evidence="2">
    <location>
        <begin position="90"/>
        <end position="213"/>
    </location>
</feature>
<dbReference type="SFLD" id="SFLDS00019">
    <property type="entry name" value="Glutathione_Transferase_(cytos"/>
    <property type="match status" value="1"/>
</dbReference>
<dbReference type="SFLD" id="SFLDG00358">
    <property type="entry name" value="Main_(cytGST)"/>
    <property type="match status" value="1"/>
</dbReference>
<dbReference type="PROSITE" id="PS50405">
    <property type="entry name" value="GST_CTER"/>
    <property type="match status" value="1"/>
</dbReference>
<dbReference type="Gene3D" id="3.40.30.10">
    <property type="entry name" value="Glutaredoxin"/>
    <property type="match status" value="1"/>
</dbReference>
<dbReference type="FunFam" id="1.20.1050.10:FF:000007">
    <property type="entry name" value="Glutathione S-transferase 1-1"/>
    <property type="match status" value="1"/>
</dbReference>
<dbReference type="InterPro" id="IPR036282">
    <property type="entry name" value="Glutathione-S-Trfase_C_sf"/>
</dbReference>
<dbReference type="CDD" id="cd03177">
    <property type="entry name" value="GST_C_Delta_Epsilon"/>
    <property type="match status" value="1"/>
</dbReference>
<evidence type="ECO:0000313" key="3">
    <source>
        <dbReference type="EMBL" id="AKS40342.1"/>
    </source>
</evidence>
<dbReference type="SUPFAM" id="SSF52833">
    <property type="entry name" value="Thioredoxin-like"/>
    <property type="match status" value="1"/>
</dbReference>
<dbReference type="InterPro" id="IPR004046">
    <property type="entry name" value="GST_C"/>
</dbReference>
<keyword evidence="3" id="KW-0808">Transferase</keyword>
<evidence type="ECO:0000259" key="1">
    <source>
        <dbReference type="PROSITE" id="PS50404"/>
    </source>
</evidence>
<dbReference type="SUPFAM" id="SSF47616">
    <property type="entry name" value="GST C-terminal domain-like"/>
    <property type="match status" value="1"/>
</dbReference>
<dbReference type="Pfam" id="PF13417">
    <property type="entry name" value="GST_N_3"/>
    <property type="match status" value="1"/>
</dbReference>
<protein>
    <submittedName>
        <fullName evidence="3">Glutathione S-transferase epsilon 1</fullName>
    </submittedName>
</protein>
<dbReference type="InterPro" id="IPR004045">
    <property type="entry name" value="Glutathione_S-Trfase_N"/>
</dbReference>
<evidence type="ECO:0000259" key="2">
    <source>
        <dbReference type="PROSITE" id="PS50405"/>
    </source>
</evidence>
<dbReference type="GO" id="GO:0006749">
    <property type="term" value="P:glutathione metabolic process"/>
    <property type="evidence" value="ECO:0007669"/>
    <property type="project" value="TreeGrafter"/>
</dbReference>
<dbReference type="Gene3D" id="1.20.1050.10">
    <property type="match status" value="1"/>
</dbReference>
<dbReference type="OrthoDB" id="2309723at2759"/>
<dbReference type="AlphaFoldDB" id="A0A0K0XRU6"/>
<organism evidence="3">
    <name type="scientific">Chilo suppressalis</name>
    <name type="common">Asiatic rice borer moth</name>
    <dbReference type="NCBI Taxonomy" id="168631"/>
    <lineage>
        <taxon>Eukaryota</taxon>
        <taxon>Metazoa</taxon>
        <taxon>Ecdysozoa</taxon>
        <taxon>Arthropoda</taxon>
        <taxon>Hexapoda</taxon>
        <taxon>Insecta</taxon>
        <taxon>Pterygota</taxon>
        <taxon>Neoptera</taxon>
        <taxon>Endopterygota</taxon>
        <taxon>Lepidoptera</taxon>
        <taxon>Glossata</taxon>
        <taxon>Ditrysia</taxon>
        <taxon>Pyraloidea</taxon>
        <taxon>Crambidae</taxon>
        <taxon>Crambinae</taxon>
        <taxon>Chilo</taxon>
    </lineage>
</organism>